<evidence type="ECO:0000256" key="3">
    <source>
        <dbReference type="ARBA" id="ARBA00022448"/>
    </source>
</evidence>
<dbReference type="EMBL" id="RLIH01000004">
    <property type="protein sequence ID" value="RVU55118.1"/>
    <property type="molecule type" value="Genomic_DNA"/>
</dbReference>
<feature type="transmembrane region" description="Helical" evidence="8">
    <location>
        <begin position="12"/>
        <end position="29"/>
    </location>
</feature>
<dbReference type="InterPro" id="IPR006512">
    <property type="entry name" value="YidE_YbjL"/>
</dbReference>
<keyword evidence="11" id="KW-1185">Reference proteome</keyword>
<gene>
    <name evidence="10" type="ORF">EF514_04300</name>
</gene>
<dbReference type="PANTHER" id="PTHR30445">
    <property type="entry name" value="K(+)_H(+) ANTIPORTER SUBUNIT KHTT"/>
    <property type="match status" value="1"/>
</dbReference>
<feature type="transmembrane region" description="Helical" evidence="8">
    <location>
        <begin position="89"/>
        <end position="111"/>
    </location>
</feature>
<proteinExistence type="inferred from homology"/>
<dbReference type="InterPro" id="IPR050144">
    <property type="entry name" value="AAE_transporter"/>
</dbReference>
<keyword evidence="3" id="KW-0813">Transport</keyword>
<organism evidence="10 11">
    <name type="scientific">Anaerosphaera multitolerans</name>
    <dbReference type="NCBI Taxonomy" id="2487351"/>
    <lineage>
        <taxon>Bacteria</taxon>
        <taxon>Bacillati</taxon>
        <taxon>Bacillota</taxon>
        <taxon>Tissierellia</taxon>
        <taxon>Tissierellales</taxon>
        <taxon>Peptoniphilaceae</taxon>
        <taxon>Anaerosphaera</taxon>
    </lineage>
</organism>
<keyword evidence="5 8" id="KW-0812">Transmembrane</keyword>
<evidence type="ECO:0000256" key="8">
    <source>
        <dbReference type="SAM" id="Phobius"/>
    </source>
</evidence>
<feature type="domain" description="YidE/YbjL duplication" evidence="9">
    <location>
        <begin position="18"/>
        <end position="170"/>
    </location>
</feature>
<dbReference type="Pfam" id="PF06826">
    <property type="entry name" value="Asp-Al_Ex"/>
    <property type="match status" value="2"/>
</dbReference>
<name>A0A437S867_9FIRM</name>
<keyword evidence="6 8" id="KW-1133">Transmembrane helix</keyword>
<evidence type="ECO:0000256" key="2">
    <source>
        <dbReference type="ARBA" id="ARBA00009854"/>
    </source>
</evidence>
<feature type="domain" description="YidE/YbjL duplication" evidence="9">
    <location>
        <begin position="211"/>
        <end position="379"/>
    </location>
</feature>
<evidence type="ECO:0000256" key="4">
    <source>
        <dbReference type="ARBA" id="ARBA00022475"/>
    </source>
</evidence>
<accession>A0A437S867</accession>
<dbReference type="NCBIfam" id="TIGR01625">
    <property type="entry name" value="YidE_YbjL_dupl"/>
    <property type="match status" value="1"/>
</dbReference>
<feature type="transmembrane region" description="Helical" evidence="8">
    <location>
        <begin position="149"/>
        <end position="169"/>
    </location>
</feature>
<feature type="transmembrane region" description="Helical" evidence="8">
    <location>
        <begin position="327"/>
        <end position="351"/>
    </location>
</feature>
<evidence type="ECO:0000313" key="10">
    <source>
        <dbReference type="EMBL" id="RVU55118.1"/>
    </source>
</evidence>
<evidence type="ECO:0000256" key="1">
    <source>
        <dbReference type="ARBA" id="ARBA00004651"/>
    </source>
</evidence>
<evidence type="ECO:0000313" key="11">
    <source>
        <dbReference type="Proteomes" id="UP000288812"/>
    </source>
</evidence>
<feature type="transmembrane region" description="Helical" evidence="8">
    <location>
        <begin position="64"/>
        <end position="82"/>
    </location>
</feature>
<comment type="caution">
    <text evidence="10">The sequence shown here is derived from an EMBL/GenBank/DDBJ whole genome shotgun (WGS) entry which is preliminary data.</text>
</comment>
<dbReference type="PANTHER" id="PTHR30445:SF3">
    <property type="entry name" value="TRANSPORT PROTEIN YIDE-RELATED"/>
    <property type="match status" value="1"/>
</dbReference>
<evidence type="ECO:0000259" key="9">
    <source>
        <dbReference type="Pfam" id="PF06826"/>
    </source>
</evidence>
<evidence type="ECO:0000256" key="7">
    <source>
        <dbReference type="ARBA" id="ARBA00023136"/>
    </source>
</evidence>
<feature type="transmembrane region" description="Helical" evidence="8">
    <location>
        <begin position="206"/>
        <end position="228"/>
    </location>
</feature>
<comment type="subcellular location">
    <subcellularLocation>
        <location evidence="1">Cell membrane</location>
        <topology evidence="1">Multi-pass membrane protein</topology>
    </subcellularLocation>
</comment>
<keyword evidence="4" id="KW-1003">Cell membrane</keyword>
<evidence type="ECO:0000256" key="6">
    <source>
        <dbReference type="ARBA" id="ARBA00022989"/>
    </source>
</evidence>
<reference evidence="10 11" key="1">
    <citation type="submission" date="2018-11" db="EMBL/GenBank/DDBJ databases">
        <title>Genome sequencing and assembly of Anaerosphaera sp. nov., GS7-6-2.</title>
        <authorList>
            <person name="Rettenmaier R."/>
            <person name="Liebl W."/>
            <person name="Zverlov V."/>
        </authorList>
    </citation>
    <scope>NUCLEOTIDE SEQUENCE [LARGE SCALE GENOMIC DNA]</scope>
    <source>
        <strain evidence="10 11">GS7-6-2</strain>
    </source>
</reference>
<feature type="transmembrane region" description="Helical" evidence="8">
    <location>
        <begin position="36"/>
        <end position="58"/>
    </location>
</feature>
<dbReference type="AlphaFoldDB" id="A0A437S867"/>
<dbReference type="GO" id="GO:0005886">
    <property type="term" value="C:plasma membrane"/>
    <property type="evidence" value="ECO:0007669"/>
    <property type="project" value="UniProtKB-SubCell"/>
</dbReference>
<dbReference type="OrthoDB" id="9155749at2"/>
<feature type="transmembrane region" description="Helical" evidence="8">
    <location>
        <begin position="297"/>
        <end position="320"/>
    </location>
</feature>
<dbReference type="Proteomes" id="UP000288812">
    <property type="component" value="Unassembled WGS sequence"/>
</dbReference>
<dbReference type="RefSeq" id="WP_127724186.1">
    <property type="nucleotide sequence ID" value="NZ_RLIH01000004.1"/>
</dbReference>
<sequence>MGFIETYLSSLNNQVMLVFLILGLGYLVGRISIFGVQLGVSGVLVVALVAGHLGFYMPSVVGDVGIVLFLGCVGLIAGSSFIQNMKKNFLAFFCTSLGVVVLGGIMVVITVKLTDMPVSLALGISSGALTSTSSLGSTIEVTGDTIASVGYGITYMFGTLSVVLFVQLVPKLFKADIKKELEVLEEISFKPTRKVDHDNLLKIDDLGIFVVCLTVILGALIGGIEIKLGPTTTFSLRNSGGALIAGLLISNLGHIGKLSLKTSPICLKTLRDLGISLFLAYNGLNAGHGFLEILREYGFIIFIIGAFMSVATILLAFIIAKYIFKMPLLAALGATTGAMTAAPSLNVLISISDDSVTPYYAVCQPIATISLILMPQIVVFILS</sequence>
<protein>
    <submittedName>
        <fullName evidence="10">Antiporter</fullName>
    </submittedName>
</protein>
<feature type="transmembrane region" description="Helical" evidence="8">
    <location>
        <begin position="357"/>
        <end position="382"/>
    </location>
</feature>
<comment type="similarity">
    <text evidence="2">Belongs to the AAE transporter (TC 2.A.81) family.</text>
</comment>
<keyword evidence="7 8" id="KW-0472">Membrane</keyword>
<evidence type="ECO:0000256" key="5">
    <source>
        <dbReference type="ARBA" id="ARBA00022692"/>
    </source>
</evidence>